<dbReference type="PANTHER" id="PTHR30203:SF24">
    <property type="entry name" value="BLR4935 PROTEIN"/>
    <property type="match status" value="1"/>
</dbReference>
<dbReference type="InterPro" id="IPR010131">
    <property type="entry name" value="MdtP/NodT-like"/>
</dbReference>
<dbReference type="Pfam" id="PF02321">
    <property type="entry name" value="OEP"/>
    <property type="match status" value="1"/>
</dbReference>
<dbReference type="PANTHER" id="PTHR30203">
    <property type="entry name" value="OUTER MEMBRANE CATION EFFLUX PROTEIN"/>
    <property type="match status" value="1"/>
</dbReference>
<protein>
    <submittedName>
        <fullName evidence="2">Outer membrane efflux protein</fullName>
    </submittedName>
</protein>
<evidence type="ECO:0000313" key="2">
    <source>
        <dbReference type="EMBL" id="ABQ31928.1"/>
    </source>
</evidence>
<proteinExistence type="inferred from homology"/>
<dbReference type="KEGG" id="acr:Acry_2737"/>
<dbReference type="GO" id="GO:0015562">
    <property type="term" value="F:efflux transmembrane transporter activity"/>
    <property type="evidence" value="ECO:0007669"/>
    <property type="project" value="InterPro"/>
</dbReference>
<dbReference type="AlphaFoldDB" id="A5G246"/>
<evidence type="ECO:0000313" key="3">
    <source>
        <dbReference type="Proteomes" id="UP000000245"/>
    </source>
</evidence>
<name>A5G246_ACICJ</name>
<dbReference type="InterPro" id="IPR003423">
    <property type="entry name" value="OMP_efflux"/>
</dbReference>
<keyword evidence="3" id="KW-1185">Reference proteome</keyword>
<dbReference type="EMBL" id="CP000697">
    <property type="protein sequence ID" value="ABQ31928.1"/>
    <property type="molecule type" value="Genomic_DNA"/>
</dbReference>
<evidence type="ECO:0000256" key="1">
    <source>
        <dbReference type="ARBA" id="ARBA00007613"/>
    </source>
</evidence>
<gene>
    <name evidence="2" type="ordered locus">Acry_2737</name>
</gene>
<dbReference type="HOGENOM" id="CLU_012817_14_1_5"/>
<dbReference type="RefSeq" id="WP_012040274.1">
    <property type="nucleotide sequence ID" value="NC_009484.1"/>
</dbReference>
<dbReference type="Proteomes" id="UP000000245">
    <property type="component" value="Chromosome"/>
</dbReference>
<dbReference type="eggNOG" id="COG1538">
    <property type="taxonomic scope" value="Bacteria"/>
</dbReference>
<organism evidence="2 3">
    <name type="scientific">Acidiphilium cryptum (strain JF-5)</name>
    <dbReference type="NCBI Taxonomy" id="349163"/>
    <lineage>
        <taxon>Bacteria</taxon>
        <taxon>Pseudomonadati</taxon>
        <taxon>Pseudomonadota</taxon>
        <taxon>Alphaproteobacteria</taxon>
        <taxon>Acetobacterales</taxon>
        <taxon>Acidocellaceae</taxon>
        <taxon>Acidiphilium</taxon>
    </lineage>
</organism>
<comment type="similarity">
    <text evidence="1">Belongs to the outer membrane factor (OMF) (TC 1.B.17) family.</text>
</comment>
<accession>A5G246</accession>
<reference evidence="2 3" key="1">
    <citation type="submission" date="2007-05" db="EMBL/GenBank/DDBJ databases">
        <title>Complete sequence of chromosome of Acidiphilium cryptum JF-5.</title>
        <authorList>
            <consortium name="US DOE Joint Genome Institute"/>
            <person name="Copeland A."/>
            <person name="Lucas S."/>
            <person name="Lapidus A."/>
            <person name="Barry K."/>
            <person name="Detter J.C."/>
            <person name="Glavina del Rio T."/>
            <person name="Hammon N."/>
            <person name="Israni S."/>
            <person name="Dalin E."/>
            <person name="Tice H."/>
            <person name="Pitluck S."/>
            <person name="Sims D."/>
            <person name="Brettin T."/>
            <person name="Bruce D."/>
            <person name="Han C."/>
            <person name="Schmutz J."/>
            <person name="Larimer F."/>
            <person name="Land M."/>
            <person name="Hauser L."/>
            <person name="Kyrpides N."/>
            <person name="Kim E."/>
            <person name="Magnuson T."/>
            <person name="Richardson P."/>
        </authorList>
    </citation>
    <scope>NUCLEOTIDE SEQUENCE [LARGE SCALE GENOMIC DNA]</scope>
    <source>
        <strain evidence="2 3">JF-5</strain>
    </source>
</reference>
<dbReference type="Gene3D" id="1.20.1600.10">
    <property type="entry name" value="Outer membrane efflux proteins (OEP)"/>
    <property type="match status" value="1"/>
</dbReference>
<sequence>MIGPAGHAPGPRHRGLLPALRRVAPLLALALAGCAHVRPAPIDPAAAAAALTARRLDQPGLVRFLDAMGEPPHGRFGLRALTLVAVYERPDLRIRTTEADVAAGQVVRARQLPNPTLSLSPTFNATQPVPSPIKVGPVIQFLVANFGARQAGIAAARAREAAARDVIAAAAWRERSAVRDALLTLWLDRRAARLQRLAAREAGQAQALIAQRATAGMLAETVLARAEAAADRARFAAAEAAGRIGADRARLAAAIGMPAAALRGVSLSFAAFAHPSAPAPDRWPALVRAALTARPQVAAALARYRAADDALRQAVDSQFPGISIGPGYHYDQGDSKFILSLSLPLPVLNQHQGQIAIARAQRRLAAARFERAQARVLAQIDAAAAAWRGSRDTLLAARRLDAIAARRAAQAAQAYRLGATGRLRLVEAEGQAILAREQLLTAEGQRLRALAALADALHHRVFREVSA</sequence>
<dbReference type="STRING" id="349163.Acry_2737"/>
<dbReference type="SUPFAM" id="SSF56954">
    <property type="entry name" value="Outer membrane efflux proteins (OEP)"/>
    <property type="match status" value="1"/>
</dbReference>